<feature type="transmembrane region" description="Helical" evidence="8">
    <location>
        <begin position="350"/>
        <end position="373"/>
    </location>
</feature>
<evidence type="ECO:0000256" key="6">
    <source>
        <dbReference type="ARBA" id="ARBA00034125"/>
    </source>
</evidence>
<dbReference type="GO" id="GO:0015744">
    <property type="term" value="P:succinate transport"/>
    <property type="evidence" value="ECO:0007669"/>
    <property type="project" value="TreeGrafter"/>
</dbReference>
<feature type="transmembrane region" description="Helical" evidence="8">
    <location>
        <begin position="124"/>
        <end position="140"/>
    </location>
</feature>
<gene>
    <name evidence="10" type="ORF">SGA01_15550</name>
</gene>
<proteinExistence type="inferred from homology"/>
<evidence type="ECO:0000256" key="4">
    <source>
        <dbReference type="ARBA" id="ARBA00022989"/>
    </source>
</evidence>
<feature type="transmembrane region" description="Helical" evidence="8">
    <location>
        <begin position="206"/>
        <end position="226"/>
    </location>
</feature>
<comment type="similarity">
    <text evidence="6">Belongs to the ThrE exporter (TC 2.A.79) family.</text>
</comment>
<evidence type="ECO:0000256" key="1">
    <source>
        <dbReference type="ARBA" id="ARBA00004651"/>
    </source>
</evidence>
<feature type="transmembrane region" description="Helical" evidence="8">
    <location>
        <begin position="176"/>
        <end position="194"/>
    </location>
</feature>
<feature type="region of interest" description="Disordered" evidence="7">
    <location>
        <begin position="412"/>
        <end position="441"/>
    </location>
</feature>
<keyword evidence="4 8" id="KW-1133">Transmembrane helix</keyword>
<reference evidence="10 11" key="1">
    <citation type="submission" date="2019-06" db="EMBL/GenBank/DDBJ databases">
        <title>Whole genome shotgun sequence of Streptomyces gardneri NBRC 12865.</title>
        <authorList>
            <person name="Hosoyama A."/>
            <person name="Uohara A."/>
            <person name="Ohji S."/>
            <person name="Ichikawa N."/>
        </authorList>
    </citation>
    <scope>NUCLEOTIDE SEQUENCE [LARGE SCALE GENOMIC DNA]</scope>
    <source>
        <strain evidence="10 11">NBRC 12865</strain>
    </source>
</reference>
<evidence type="ECO:0000256" key="3">
    <source>
        <dbReference type="ARBA" id="ARBA00022692"/>
    </source>
</evidence>
<evidence type="ECO:0000313" key="10">
    <source>
        <dbReference type="EMBL" id="GEB55950.1"/>
    </source>
</evidence>
<evidence type="ECO:0000256" key="2">
    <source>
        <dbReference type="ARBA" id="ARBA00022475"/>
    </source>
</evidence>
<evidence type="ECO:0000256" key="5">
    <source>
        <dbReference type="ARBA" id="ARBA00023136"/>
    </source>
</evidence>
<dbReference type="PANTHER" id="PTHR34390">
    <property type="entry name" value="UPF0442 PROTEIN YJJB-RELATED"/>
    <property type="match status" value="1"/>
</dbReference>
<evidence type="ECO:0000256" key="7">
    <source>
        <dbReference type="SAM" id="MobiDB-lite"/>
    </source>
</evidence>
<accession>A0A4Y3RJD0</accession>
<dbReference type="EMBL" id="BJMN01000010">
    <property type="protein sequence ID" value="GEB55950.1"/>
    <property type="molecule type" value="Genomic_DNA"/>
</dbReference>
<dbReference type="InterPro" id="IPR010619">
    <property type="entry name" value="ThrE-like_N"/>
</dbReference>
<evidence type="ECO:0000256" key="8">
    <source>
        <dbReference type="SAM" id="Phobius"/>
    </source>
</evidence>
<dbReference type="Proteomes" id="UP000315226">
    <property type="component" value="Unassembled WGS sequence"/>
</dbReference>
<comment type="caution">
    <text evidence="10">The sequence shown here is derived from an EMBL/GenBank/DDBJ whole genome shotgun (WGS) entry which is preliminary data.</text>
</comment>
<evidence type="ECO:0000313" key="11">
    <source>
        <dbReference type="Proteomes" id="UP000315226"/>
    </source>
</evidence>
<name>A0A4Y3RJD0_9ACTN</name>
<organism evidence="10 11">
    <name type="scientific">Streptomyces gardneri</name>
    <dbReference type="NCBI Taxonomy" id="66892"/>
    <lineage>
        <taxon>Bacteria</taxon>
        <taxon>Bacillati</taxon>
        <taxon>Actinomycetota</taxon>
        <taxon>Actinomycetes</taxon>
        <taxon>Kitasatosporales</taxon>
        <taxon>Streptomycetaceae</taxon>
        <taxon>Streptomyces</taxon>
    </lineage>
</organism>
<dbReference type="Pfam" id="PF06738">
    <property type="entry name" value="ThrE"/>
    <property type="match status" value="1"/>
</dbReference>
<feature type="transmembrane region" description="Helical" evidence="8">
    <location>
        <begin position="275"/>
        <end position="294"/>
    </location>
</feature>
<feature type="transmembrane region" description="Helical" evidence="8">
    <location>
        <begin position="146"/>
        <end position="164"/>
    </location>
</feature>
<dbReference type="GO" id="GO:0005886">
    <property type="term" value="C:plasma membrane"/>
    <property type="evidence" value="ECO:0007669"/>
    <property type="project" value="UniProtKB-SubCell"/>
</dbReference>
<evidence type="ECO:0000259" key="9">
    <source>
        <dbReference type="Pfam" id="PF06738"/>
    </source>
</evidence>
<feature type="transmembrane region" description="Helical" evidence="8">
    <location>
        <begin position="385"/>
        <end position="405"/>
    </location>
</feature>
<keyword evidence="2" id="KW-1003">Cell membrane</keyword>
<dbReference type="AlphaFoldDB" id="A0A4Y3RJD0"/>
<sequence length="441" mass="45848">MPEAEGADREWLRDLAALLCELGSELLRAGERTAEVERVLHDVAARYGMRARSFVVPTGLFVRVGGGPDGRGGELDFAPVEGPDLRLDQVEALQSLVERMRSGQVPFEEVRRALREVRAQPERFSPAATILGYILLTVGLGTMRHATVPAVIGYAVLGAGVGLLRLFGDRLPAARTALPVVAAILVTAAAQQWAGPLLHEAPTVLYIPPLIAFLPGSALTLGAIELATGAALSGISRLAGAANVLLLLAIGILVGTELVDPRPSGGPASPALGLWAPWVGVLLLGFGFLLYFSAPPRVTGWLLGALLTERLVQSVASEFAGATFGAFAAGMLLPPMAKWIARRSHTPDQVVFLPCFWLLVPGAVGLTSISEIIVAGDTGGGLDSMVGMVITVASIAMGVLVGAGLQRRPRLMLGAPAPPDSPGPDEAAEPGTPGAVAIRKE</sequence>
<dbReference type="InterPro" id="IPR050539">
    <property type="entry name" value="ThrE_Dicarb/AminoAcid_Exp"/>
</dbReference>
<feature type="domain" description="Threonine/serine exporter-like N-terminal" evidence="9">
    <location>
        <begin position="19"/>
        <end position="258"/>
    </location>
</feature>
<dbReference type="RefSeq" id="WP_229918284.1">
    <property type="nucleotide sequence ID" value="NZ_BJMN01000010.1"/>
</dbReference>
<feature type="transmembrane region" description="Helical" evidence="8">
    <location>
        <begin position="238"/>
        <end position="255"/>
    </location>
</feature>
<dbReference type="GO" id="GO:0022857">
    <property type="term" value="F:transmembrane transporter activity"/>
    <property type="evidence" value="ECO:0007669"/>
    <property type="project" value="InterPro"/>
</dbReference>
<protein>
    <recommendedName>
        <fullName evidence="9">Threonine/serine exporter-like N-terminal domain-containing protein</fullName>
    </recommendedName>
</protein>
<keyword evidence="5 8" id="KW-0472">Membrane</keyword>
<keyword evidence="11" id="KW-1185">Reference proteome</keyword>
<comment type="subcellular location">
    <subcellularLocation>
        <location evidence="1">Cell membrane</location>
        <topology evidence="1">Multi-pass membrane protein</topology>
    </subcellularLocation>
</comment>
<keyword evidence="3 8" id="KW-0812">Transmembrane</keyword>